<dbReference type="RefSeq" id="WP_169145752.1">
    <property type="nucleotide sequence ID" value="NZ_JABBGA010000007.1"/>
</dbReference>
<evidence type="ECO:0000256" key="2">
    <source>
        <dbReference type="PROSITE-ProRule" id="PRU00169"/>
    </source>
</evidence>
<feature type="modified residue" description="4-aspartylphosphate" evidence="2">
    <location>
        <position position="72"/>
    </location>
</feature>
<dbReference type="InterPro" id="IPR050595">
    <property type="entry name" value="Bact_response_regulator"/>
</dbReference>
<reference evidence="4 5" key="1">
    <citation type="submission" date="2020-04" db="EMBL/GenBank/DDBJ databases">
        <title>Zoogloea sp. G-4-1-14 isolated from soil.</title>
        <authorList>
            <person name="Dahal R.H."/>
        </authorList>
    </citation>
    <scope>NUCLEOTIDE SEQUENCE [LARGE SCALE GENOMIC DNA]</scope>
    <source>
        <strain evidence="4 5">G-4-1-14</strain>
    </source>
</reference>
<dbReference type="InterPro" id="IPR001789">
    <property type="entry name" value="Sig_transdc_resp-reg_receiver"/>
</dbReference>
<dbReference type="SMART" id="SM00448">
    <property type="entry name" value="REC"/>
    <property type="match status" value="1"/>
</dbReference>
<dbReference type="SUPFAM" id="SSF52172">
    <property type="entry name" value="CheY-like"/>
    <property type="match status" value="1"/>
</dbReference>
<dbReference type="InterPro" id="IPR011006">
    <property type="entry name" value="CheY-like_superfamily"/>
</dbReference>
<feature type="domain" description="Response regulatory" evidence="3">
    <location>
        <begin position="24"/>
        <end position="136"/>
    </location>
</feature>
<comment type="caution">
    <text evidence="4">The sequence shown here is derived from an EMBL/GenBank/DDBJ whole genome shotgun (WGS) entry which is preliminary data.</text>
</comment>
<dbReference type="Pfam" id="PF00072">
    <property type="entry name" value="Response_reg"/>
    <property type="match status" value="1"/>
</dbReference>
<accession>A0A848G1Y0</accession>
<dbReference type="PROSITE" id="PS50110">
    <property type="entry name" value="RESPONSE_REGULATORY"/>
    <property type="match status" value="1"/>
</dbReference>
<name>A0A848G1Y0_9RHOO</name>
<dbReference type="Proteomes" id="UP000580043">
    <property type="component" value="Unassembled WGS sequence"/>
</dbReference>
<dbReference type="Gene3D" id="3.40.50.2300">
    <property type="match status" value="1"/>
</dbReference>
<protein>
    <submittedName>
        <fullName evidence="4">Response regulator</fullName>
    </submittedName>
</protein>
<proteinExistence type="predicted"/>
<keyword evidence="1 2" id="KW-0597">Phosphoprotein</keyword>
<dbReference type="AlphaFoldDB" id="A0A848G1Y0"/>
<dbReference type="PANTHER" id="PTHR44591">
    <property type="entry name" value="STRESS RESPONSE REGULATOR PROTEIN 1"/>
    <property type="match status" value="1"/>
</dbReference>
<sequence>MLSHTPEGTDGEMAIEDDVVITGRVLVVDDDRMTRTAHRSVLARKFDVLTAASGEEALELCRAQLPDVVLLDVGMPGLDGYETCRQLREWAGIPIIFVTAHQCLEEHLKAYEAGGNDLITKPVNGDILIRKVGVAIRQHQVALTLAQEKAVLERMAMGFLSGATQNGILLNFMRSSMVCQDYRELAVQLMGATRDLGLSCCAVIHHATGRAAVTGHGEPTPLELSILDYAQEMGRVFQFKRRLVVNYERASIIVSDMPDEAAEPERAGALRDSLVILAETAEALAVNVDMRLEARQRAEQLQVAMTTAEQALLVLGEKNRVMQMDCRLLLQELADGIERSYSWLNTSQTQESSISHAMDNAIQRVLERMSRSADFEAQFEQVLTALNMGRGETGVELF</sequence>
<gene>
    <name evidence="4" type="ORF">HHL15_10695</name>
</gene>
<dbReference type="GO" id="GO:0000160">
    <property type="term" value="P:phosphorelay signal transduction system"/>
    <property type="evidence" value="ECO:0007669"/>
    <property type="project" value="InterPro"/>
</dbReference>
<dbReference type="EMBL" id="JABBGA010000007">
    <property type="protein sequence ID" value="NML26208.1"/>
    <property type="molecule type" value="Genomic_DNA"/>
</dbReference>
<keyword evidence="5" id="KW-1185">Reference proteome</keyword>
<dbReference type="PANTHER" id="PTHR44591:SF3">
    <property type="entry name" value="RESPONSE REGULATORY DOMAIN-CONTAINING PROTEIN"/>
    <property type="match status" value="1"/>
</dbReference>
<evidence type="ECO:0000259" key="3">
    <source>
        <dbReference type="PROSITE" id="PS50110"/>
    </source>
</evidence>
<organism evidence="4 5">
    <name type="scientific">Zoogloea dura</name>
    <dbReference type="NCBI Taxonomy" id="2728840"/>
    <lineage>
        <taxon>Bacteria</taxon>
        <taxon>Pseudomonadati</taxon>
        <taxon>Pseudomonadota</taxon>
        <taxon>Betaproteobacteria</taxon>
        <taxon>Rhodocyclales</taxon>
        <taxon>Zoogloeaceae</taxon>
        <taxon>Zoogloea</taxon>
    </lineage>
</organism>
<evidence type="ECO:0000256" key="1">
    <source>
        <dbReference type="ARBA" id="ARBA00022553"/>
    </source>
</evidence>
<evidence type="ECO:0000313" key="4">
    <source>
        <dbReference type="EMBL" id="NML26208.1"/>
    </source>
</evidence>
<evidence type="ECO:0000313" key="5">
    <source>
        <dbReference type="Proteomes" id="UP000580043"/>
    </source>
</evidence>